<reference evidence="1 2" key="1">
    <citation type="submission" date="2020-11" db="EMBL/GenBank/DDBJ databases">
        <title>Pedobacter endophytica, an endophytic bacteria isolated form Carex pumila.</title>
        <authorList>
            <person name="Peng Y."/>
            <person name="Jiang L."/>
            <person name="Lee J."/>
        </authorList>
    </citation>
    <scope>NUCLEOTIDE SEQUENCE [LARGE SCALE GENOMIC DNA]</scope>
    <source>
        <strain evidence="1 2">JBR3-12</strain>
    </source>
</reference>
<evidence type="ECO:0000313" key="1">
    <source>
        <dbReference type="EMBL" id="QPH41239.1"/>
    </source>
</evidence>
<dbReference type="AlphaFoldDB" id="A0A7S9L2V0"/>
<dbReference type="Proteomes" id="UP000594759">
    <property type="component" value="Chromosome"/>
</dbReference>
<proteinExistence type="predicted"/>
<dbReference type="RefSeq" id="WP_196100690.1">
    <property type="nucleotide sequence ID" value="NZ_CP064939.1"/>
</dbReference>
<keyword evidence="2" id="KW-1185">Reference proteome</keyword>
<dbReference type="KEGG" id="pex:IZT61_08285"/>
<evidence type="ECO:0000313" key="2">
    <source>
        <dbReference type="Proteomes" id="UP000594759"/>
    </source>
</evidence>
<gene>
    <name evidence="1" type="ORF">IZT61_08285</name>
</gene>
<organism evidence="1 2">
    <name type="scientific">Pedobacter endophyticus</name>
    <dbReference type="NCBI Taxonomy" id="2789740"/>
    <lineage>
        <taxon>Bacteria</taxon>
        <taxon>Pseudomonadati</taxon>
        <taxon>Bacteroidota</taxon>
        <taxon>Sphingobacteriia</taxon>
        <taxon>Sphingobacteriales</taxon>
        <taxon>Sphingobacteriaceae</taxon>
        <taxon>Pedobacter</taxon>
    </lineage>
</organism>
<sequence>MKKANLLNRAEMKNIIGGVAEKPKSYKCCPNGYSVGSDGKEIVCSDCVTGTNPTCSQGSVVLC</sequence>
<accession>A0A7S9L2V0</accession>
<dbReference type="EMBL" id="CP064939">
    <property type="protein sequence ID" value="QPH41239.1"/>
    <property type="molecule type" value="Genomic_DNA"/>
</dbReference>
<name>A0A7S9L2V0_9SPHI</name>
<protein>
    <submittedName>
        <fullName evidence="1">Uncharacterized protein</fullName>
    </submittedName>
</protein>